<feature type="domain" description="C2HC/C3H-type" evidence="6">
    <location>
        <begin position="52"/>
        <end position="81"/>
    </location>
</feature>
<evidence type="ECO:0000256" key="1">
    <source>
        <dbReference type="ARBA" id="ARBA00022723"/>
    </source>
</evidence>
<reference evidence="8" key="1">
    <citation type="submission" date="2025-08" db="UniProtKB">
        <authorList>
            <consortium name="RefSeq"/>
        </authorList>
    </citation>
    <scope>IDENTIFICATION</scope>
</reference>
<evidence type="ECO:0000313" key="8">
    <source>
        <dbReference type="RefSeq" id="XP_005110995.1"/>
    </source>
</evidence>
<keyword evidence="3 5" id="KW-0863">Zinc-finger</keyword>
<evidence type="ECO:0000256" key="5">
    <source>
        <dbReference type="PROSITE-ProRule" id="PRU01371"/>
    </source>
</evidence>
<dbReference type="Gene3D" id="3.30.160.60">
    <property type="entry name" value="Classic Zinc Finger"/>
    <property type="match status" value="2"/>
</dbReference>
<gene>
    <name evidence="8" type="primary">LOC101854537</name>
</gene>
<name>A0ABM0K819_APLCA</name>
<dbReference type="InterPro" id="IPR049899">
    <property type="entry name" value="Znf_C2HC_C3H"/>
</dbReference>
<keyword evidence="2" id="KW-0677">Repeat</keyword>
<dbReference type="RefSeq" id="XP_005110995.1">
    <property type="nucleotide sequence ID" value="XM_005110938.1"/>
</dbReference>
<evidence type="ECO:0000256" key="3">
    <source>
        <dbReference type="ARBA" id="ARBA00022771"/>
    </source>
</evidence>
<dbReference type="PANTHER" id="PTHR13555:SF66">
    <property type="entry name" value="ZINC FINGER PROTEIN 474"/>
    <property type="match status" value="1"/>
</dbReference>
<keyword evidence="7" id="KW-1185">Reference proteome</keyword>
<dbReference type="PANTHER" id="PTHR13555">
    <property type="entry name" value="C2H2 ZINC FINGER CGI-62-RELATED"/>
    <property type="match status" value="1"/>
</dbReference>
<organism evidence="7 8">
    <name type="scientific">Aplysia californica</name>
    <name type="common">California sea hare</name>
    <dbReference type="NCBI Taxonomy" id="6500"/>
    <lineage>
        <taxon>Eukaryota</taxon>
        <taxon>Metazoa</taxon>
        <taxon>Spiralia</taxon>
        <taxon>Lophotrochozoa</taxon>
        <taxon>Mollusca</taxon>
        <taxon>Gastropoda</taxon>
        <taxon>Heterobranchia</taxon>
        <taxon>Euthyneura</taxon>
        <taxon>Tectipleura</taxon>
        <taxon>Aplysiida</taxon>
        <taxon>Aplysioidea</taxon>
        <taxon>Aplysiidae</taxon>
        <taxon>Aplysia</taxon>
    </lineage>
</organism>
<dbReference type="Proteomes" id="UP000694888">
    <property type="component" value="Unplaced"/>
</dbReference>
<evidence type="ECO:0000256" key="2">
    <source>
        <dbReference type="ARBA" id="ARBA00022737"/>
    </source>
</evidence>
<keyword evidence="4" id="KW-0862">Zinc</keyword>
<proteinExistence type="predicted"/>
<evidence type="ECO:0000313" key="7">
    <source>
        <dbReference type="Proteomes" id="UP000694888"/>
    </source>
</evidence>
<evidence type="ECO:0000256" key="4">
    <source>
        <dbReference type="ARBA" id="ARBA00022833"/>
    </source>
</evidence>
<dbReference type="GeneID" id="101854537"/>
<protein>
    <submittedName>
        <fullName evidence="8">Zinc finger protein 474-like</fullName>
    </submittedName>
</protein>
<dbReference type="PROSITE" id="PS52027">
    <property type="entry name" value="ZF_C2HC_C3H"/>
    <property type="match status" value="2"/>
</dbReference>
<keyword evidence="1" id="KW-0479">Metal-binding</keyword>
<dbReference type="InterPro" id="IPR026319">
    <property type="entry name" value="ZC2HC1A/B-like"/>
</dbReference>
<dbReference type="Pfam" id="PF13913">
    <property type="entry name" value="zf-C2HC_2"/>
    <property type="match status" value="2"/>
</dbReference>
<sequence length="163" mass="18647">MNLIQALNKGASHQKYTDLRITLDFTNNNTRFCLSNIKVPVCKLFLMHTRLPGVICYICGRNYGTASIGIHEKQCLEKWREENRRLPKGMRRPEPVKPQVLLELKEGVKGSAGGKYNLDALNDAAFQSAQEQYVRCEKCGRTFLPDRLQVHMKSCRGFSKKKT</sequence>
<evidence type="ECO:0000259" key="6">
    <source>
        <dbReference type="PROSITE" id="PS52027"/>
    </source>
</evidence>
<feature type="domain" description="C2HC/C3H-type" evidence="6">
    <location>
        <begin position="132"/>
        <end position="161"/>
    </location>
</feature>
<accession>A0ABM0K819</accession>